<accession>A0AAD6DCK4</accession>
<keyword evidence="3" id="KW-1185">Reference proteome</keyword>
<keyword evidence="1" id="KW-0812">Transmembrane</keyword>
<dbReference type="EMBL" id="JAQJAC010000009">
    <property type="protein sequence ID" value="KAJ5573340.1"/>
    <property type="molecule type" value="Genomic_DNA"/>
</dbReference>
<dbReference type="AlphaFoldDB" id="A0AAD6DCK4"/>
<gene>
    <name evidence="2" type="ORF">N7450_010324</name>
</gene>
<keyword evidence="1" id="KW-0472">Membrane</keyword>
<evidence type="ECO:0000256" key="1">
    <source>
        <dbReference type="SAM" id="Phobius"/>
    </source>
</evidence>
<evidence type="ECO:0000313" key="2">
    <source>
        <dbReference type="EMBL" id="KAJ5573340.1"/>
    </source>
</evidence>
<organism evidence="2 3">
    <name type="scientific">Penicillium hetheringtonii</name>
    <dbReference type="NCBI Taxonomy" id="911720"/>
    <lineage>
        <taxon>Eukaryota</taxon>
        <taxon>Fungi</taxon>
        <taxon>Dikarya</taxon>
        <taxon>Ascomycota</taxon>
        <taxon>Pezizomycotina</taxon>
        <taxon>Eurotiomycetes</taxon>
        <taxon>Eurotiomycetidae</taxon>
        <taxon>Eurotiales</taxon>
        <taxon>Aspergillaceae</taxon>
        <taxon>Penicillium</taxon>
    </lineage>
</organism>
<evidence type="ECO:0000313" key="3">
    <source>
        <dbReference type="Proteomes" id="UP001216150"/>
    </source>
</evidence>
<comment type="caution">
    <text evidence="2">The sequence shown here is derived from an EMBL/GenBank/DDBJ whole genome shotgun (WGS) entry which is preliminary data.</text>
</comment>
<protein>
    <submittedName>
        <fullName evidence="2">Major facilitator superfamily transporter</fullName>
    </submittedName>
</protein>
<keyword evidence="1" id="KW-1133">Transmembrane helix</keyword>
<dbReference type="Proteomes" id="UP001216150">
    <property type="component" value="Unassembled WGS sequence"/>
</dbReference>
<reference evidence="2 3" key="1">
    <citation type="journal article" date="2023" name="IMA Fungus">
        <title>Comparative genomic study of the Penicillium genus elucidates a diverse pangenome and 15 lateral gene transfer events.</title>
        <authorList>
            <person name="Petersen C."/>
            <person name="Sorensen T."/>
            <person name="Nielsen M.R."/>
            <person name="Sondergaard T.E."/>
            <person name="Sorensen J.L."/>
            <person name="Fitzpatrick D.A."/>
            <person name="Frisvad J.C."/>
            <person name="Nielsen K.L."/>
        </authorList>
    </citation>
    <scope>NUCLEOTIDE SEQUENCE [LARGE SCALE GENOMIC DNA]</scope>
    <source>
        <strain evidence="2 3">IBT 29057</strain>
    </source>
</reference>
<sequence>MFQAYPMIFEVLFGVFVGLLVSFGYIKWHGKCQRSGKAWAQREVNRRLPIAILASPCSQHLPMLEPAVFDQYLPYSFRWLLGQCTTD</sequence>
<proteinExistence type="predicted"/>
<feature type="transmembrane region" description="Helical" evidence="1">
    <location>
        <begin position="6"/>
        <end position="26"/>
    </location>
</feature>
<name>A0AAD6DCK4_9EURO</name>